<feature type="compositionally biased region" description="Low complexity" evidence="17">
    <location>
        <begin position="196"/>
        <end position="214"/>
    </location>
</feature>
<keyword evidence="14" id="KW-0539">Nucleus</keyword>
<comment type="similarity">
    <text evidence="4">Belongs to the JARID1 histone demethylase family.</text>
</comment>
<comment type="subcellular location">
    <subcellularLocation>
        <location evidence="2">Nucleus</location>
    </subcellularLocation>
</comment>
<comment type="function">
    <text evidence="15">May function as histone H3 lysine demethylase and be involved in regulation of gene expression.</text>
</comment>
<dbReference type="SMART" id="SM00558">
    <property type="entry name" value="JmjC"/>
    <property type="match status" value="1"/>
</dbReference>
<keyword evidence="12" id="KW-0804">Transcription</keyword>
<protein>
    <submittedName>
        <fullName evidence="20">Uncharacterized protein</fullName>
    </submittedName>
</protein>
<dbReference type="GO" id="GO:0010215">
    <property type="term" value="P:cellulose microfibril organization"/>
    <property type="evidence" value="ECO:0007669"/>
    <property type="project" value="InterPro"/>
</dbReference>
<dbReference type="GO" id="GO:0032454">
    <property type="term" value="F:histone H3K9 demethylase activity"/>
    <property type="evidence" value="ECO:0007669"/>
    <property type="project" value="InterPro"/>
</dbReference>
<dbReference type="InterPro" id="IPR003347">
    <property type="entry name" value="JmjC_dom"/>
</dbReference>
<dbReference type="Pfam" id="PF10497">
    <property type="entry name" value="zf-4CXXC_R1"/>
    <property type="match status" value="1"/>
</dbReference>
<evidence type="ECO:0000256" key="8">
    <source>
        <dbReference type="ARBA" id="ARBA00022833"/>
    </source>
</evidence>
<comment type="caution">
    <text evidence="20">The sequence shown here is derived from an EMBL/GenBank/DDBJ whole genome shotgun (WGS) entry which is preliminary data.</text>
</comment>
<feature type="region of interest" description="Disordered" evidence="17">
    <location>
        <begin position="64"/>
        <end position="218"/>
    </location>
</feature>
<evidence type="ECO:0000313" key="21">
    <source>
        <dbReference type="Proteomes" id="UP001064489"/>
    </source>
</evidence>
<dbReference type="GO" id="GO:0008270">
    <property type="term" value="F:zinc ion binding"/>
    <property type="evidence" value="ECO:0007669"/>
    <property type="project" value="UniProtKB-KW"/>
</dbReference>
<dbReference type="SUPFAM" id="SSF51197">
    <property type="entry name" value="Clavaminate synthase-like"/>
    <property type="match status" value="1"/>
</dbReference>
<dbReference type="GO" id="GO:0016020">
    <property type="term" value="C:membrane"/>
    <property type="evidence" value="ECO:0007669"/>
    <property type="project" value="InterPro"/>
</dbReference>
<evidence type="ECO:0000313" key="20">
    <source>
        <dbReference type="EMBL" id="KAI9198841.1"/>
    </source>
</evidence>
<sequence>MKQGEEITYGKGEGKDLIKMSTSKDYNLHVSIIVSEKVKMAAMIAKQEGFDGYSDGKMQRLRGASNVSRLASKSGVQEALSSDEQIAHQSVRENPRSSQLRLEASSRKRQVGFSKNKRIPKKRRSALYKDTSSEDEMLDEKTSFDDVDSDDYEPDSDDEAMAIIRIRERRRNRSPAAAMVERSPSNEIKKKDPMNDSSCSSSSSSSSDSSISDIKNSKPRNLKAKEIKSFTCHQCTKSERRIVVPCTKCRCKTYCTYCIKQWYPQMSEADIAEQCPFCRRNCNCRLCLHTSGLIETSKRDISDHEKVQHLRYLIELLLPYLKQMSEEQTQETQIEAAIQGVLFSEVDISATLCGNDERVYCNHCATSIVDLHRSCPNCRYELCLNCCQELREGSLSGRAELKFRYTNRGYNYMHGGDPDPLPEYCLSGACDEFIESPVRWNANSDGSISCPTVEMGGCGESLLELKSILPDSWISDLEKEARNLLELFGTKLPNLKHGCTENTEELRELASREGSNDNYLYCPDSTQIQEEKQLLCFQKHWVKGEPVIVRNVLEKVSGLSWEPMVMWRALCENLDSTVSSNMSEVKAIDCLAGCEVEINTRQFFQGYIEGRTYDNFWPEMLKLKDWPPSDKFEDLLPRHCDEFIRALPFQEYSDPRAGFLNLAVKIPSGVLKPDLGPKTYIAYGFEEELGRGDSVTKLHCDMSDAVNILTHTAEVELTEEQHAAVERLKNKHFAQDLEELVGNEQIRISRDEQGRSAEELKEVKESGAIWDIFRREDVPMLEEYLRNHYKEFRHTYCSPVEQVIHPIHDQCFYLTPEHKRKLKEEYGIEPWTFEQKLGDAVFIPAGCPHQVRNRKSCTKVAVDFVSPENIQECLRLTKEFRLLPKNHRAREDKLEIKKMILYAVEQTEQKQKQQQQVVKRAYPLHEIEPKWQTFWEKNRTFRTPDEIDTSKPKFYVLDVFLYPRLLQWSWVTCRPSTRIHCHRYSCKVTIFNFQSYRHVDEPGWRVSWAWSADEVIWSMVGAGLLSKATALPSKPESHSLIVAQRGLSLSIFCPEHLTINRPRIVGGVVGSFRIFNFPDECYTCGDPFEVSPSRFSTDKGRRWTQALMKMAAMIAKQEGFDGYSDGKIQRLCGASNVSRLASKSGDSSRKWLVGFSKNKRIPKKRRSALNKDTSSEDDVLDKKTRFDDVDSEEYEPDSDDEEMALIRITERRRNRFSDLTESLWYYCLLNKKFTVSIFNFQRYRHVDEPGWRVSWVWSADEVIWSMVGAEATEQGNCSAFQARVPLPHCCKKRPVSVDLLTGAPYNQQTKNCCQGGVLISMSQDPSKSASTFQMNVGAVVNYTGPSPPQAGFLEIKAVDRHKLLGHGM</sequence>
<keyword evidence="7 16" id="KW-0863">Zinc-finger</keyword>
<dbReference type="Gene3D" id="1.10.730.10">
    <property type="entry name" value="Isoleucyl-tRNA Synthetase, Domain 1"/>
    <property type="match status" value="1"/>
</dbReference>
<dbReference type="GO" id="GO:0000785">
    <property type="term" value="C:chromatin"/>
    <property type="evidence" value="ECO:0007669"/>
    <property type="project" value="TreeGrafter"/>
</dbReference>
<keyword evidence="11" id="KW-0805">Transcription regulation</keyword>
<dbReference type="PANTHER" id="PTHR12549">
    <property type="entry name" value="JMJC DOMAIN-CONTAINING HISTONE DEMETHYLATION PROTEIN"/>
    <property type="match status" value="1"/>
</dbReference>
<keyword evidence="9" id="KW-0560">Oxidoreductase</keyword>
<evidence type="ECO:0000256" key="6">
    <source>
        <dbReference type="ARBA" id="ARBA00022729"/>
    </source>
</evidence>
<feature type="domain" description="RING-type" evidence="18">
    <location>
        <begin position="232"/>
        <end position="279"/>
    </location>
</feature>
<dbReference type="InterPro" id="IPR018866">
    <property type="entry name" value="Znf-4CXXC_R1"/>
</dbReference>
<dbReference type="FunFam" id="1.10.730.10:FF:000012">
    <property type="entry name" value="Leucine--tRNA ligase"/>
    <property type="match status" value="1"/>
</dbReference>
<dbReference type="PROSITE" id="PS51184">
    <property type="entry name" value="JMJC"/>
    <property type="match status" value="1"/>
</dbReference>
<evidence type="ECO:0000256" key="11">
    <source>
        <dbReference type="ARBA" id="ARBA00023015"/>
    </source>
</evidence>
<comment type="similarity">
    <text evidence="3">Belongs to the COBRA family.</text>
</comment>
<reference evidence="20 21" key="1">
    <citation type="journal article" date="2022" name="Plant J.">
        <title>Strategies of tolerance reflected in two North American maple genomes.</title>
        <authorList>
            <person name="McEvoy S.L."/>
            <person name="Sezen U.U."/>
            <person name="Trouern-Trend A."/>
            <person name="McMahon S.M."/>
            <person name="Schaberg P.G."/>
            <person name="Yang J."/>
            <person name="Wegrzyn J.L."/>
            <person name="Swenson N.G."/>
        </authorList>
    </citation>
    <scope>NUCLEOTIDE SEQUENCE [LARGE SCALE GENOMIC DNA]</scope>
    <source>
        <strain evidence="20">91603</strain>
    </source>
</reference>
<feature type="compositionally biased region" description="Acidic residues" evidence="17">
    <location>
        <begin position="145"/>
        <end position="160"/>
    </location>
</feature>
<evidence type="ECO:0000256" key="13">
    <source>
        <dbReference type="ARBA" id="ARBA00023180"/>
    </source>
</evidence>
<evidence type="ECO:0000259" key="19">
    <source>
        <dbReference type="PROSITE" id="PS51184"/>
    </source>
</evidence>
<keyword evidence="5" id="KW-0479">Metal-binding</keyword>
<keyword evidence="13" id="KW-0325">Glycoprotein</keyword>
<evidence type="ECO:0000256" key="15">
    <source>
        <dbReference type="ARBA" id="ARBA00060112"/>
    </source>
</evidence>
<evidence type="ECO:0000256" key="17">
    <source>
        <dbReference type="SAM" id="MobiDB-lite"/>
    </source>
</evidence>
<dbReference type="GO" id="GO:0000118">
    <property type="term" value="C:histone deacetylase complex"/>
    <property type="evidence" value="ECO:0007669"/>
    <property type="project" value="TreeGrafter"/>
</dbReference>
<accession>A0AAD5JFY4</accession>
<evidence type="ECO:0000256" key="1">
    <source>
        <dbReference type="ARBA" id="ARBA00001954"/>
    </source>
</evidence>
<dbReference type="InterPro" id="IPR045109">
    <property type="entry name" value="LSDs-like"/>
</dbReference>
<gene>
    <name evidence="20" type="ORF">LWI28_022923</name>
</gene>
<dbReference type="InterPro" id="IPR014729">
    <property type="entry name" value="Rossmann-like_a/b/a_fold"/>
</dbReference>
<organism evidence="20 21">
    <name type="scientific">Acer negundo</name>
    <name type="common">Box elder</name>
    <dbReference type="NCBI Taxonomy" id="4023"/>
    <lineage>
        <taxon>Eukaryota</taxon>
        <taxon>Viridiplantae</taxon>
        <taxon>Streptophyta</taxon>
        <taxon>Embryophyta</taxon>
        <taxon>Tracheophyta</taxon>
        <taxon>Spermatophyta</taxon>
        <taxon>Magnoliopsida</taxon>
        <taxon>eudicotyledons</taxon>
        <taxon>Gunneridae</taxon>
        <taxon>Pentapetalae</taxon>
        <taxon>rosids</taxon>
        <taxon>malvids</taxon>
        <taxon>Sapindales</taxon>
        <taxon>Sapindaceae</taxon>
        <taxon>Hippocastanoideae</taxon>
        <taxon>Acereae</taxon>
        <taxon>Acer</taxon>
    </lineage>
</organism>
<keyword evidence="10" id="KW-0408">Iron</keyword>
<dbReference type="FunFam" id="2.60.120.650:FF:000026">
    <property type="entry name" value="Transcription factor jumonji domain-containing protein"/>
    <property type="match status" value="1"/>
</dbReference>
<dbReference type="GO" id="GO:0031490">
    <property type="term" value="F:chromatin DNA binding"/>
    <property type="evidence" value="ECO:0007669"/>
    <property type="project" value="TreeGrafter"/>
</dbReference>
<dbReference type="PROSITE" id="PS50089">
    <property type="entry name" value="ZF_RING_2"/>
    <property type="match status" value="1"/>
</dbReference>
<dbReference type="Proteomes" id="UP001064489">
    <property type="component" value="Chromosome 13"/>
</dbReference>
<evidence type="ECO:0000256" key="3">
    <source>
        <dbReference type="ARBA" id="ARBA00005507"/>
    </source>
</evidence>
<dbReference type="Gene3D" id="3.40.50.620">
    <property type="entry name" value="HUPs"/>
    <property type="match status" value="1"/>
</dbReference>
<evidence type="ECO:0000256" key="7">
    <source>
        <dbReference type="ARBA" id="ARBA00022771"/>
    </source>
</evidence>
<evidence type="ECO:0000256" key="5">
    <source>
        <dbReference type="ARBA" id="ARBA00022723"/>
    </source>
</evidence>
<dbReference type="Gene3D" id="2.60.120.650">
    <property type="entry name" value="Cupin"/>
    <property type="match status" value="1"/>
</dbReference>
<evidence type="ECO:0000256" key="16">
    <source>
        <dbReference type="PROSITE-ProRule" id="PRU00175"/>
    </source>
</evidence>
<name>A0AAD5JFY4_ACENE</name>
<dbReference type="GO" id="GO:0003712">
    <property type="term" value="F:transcription coregulator activity"/>
    <property type="evidence" value="ECO:0007669"/>
    <property type="project" value="TreeGrafter"/>
</dbReference>
<dbReference type="InterPro" id="IPR006918">
    <property type="entry name" value="COBRA_pln"/>
</dbReference>
<feature type="compositionally biased region" description="Polar residues" evidence="17">
    <location>
        <begin position="65"/>
        <end position="88"/>
    </location>
</feature>
<keyword evidence="6" id="KW-0732">Signal</keyword>
<evidence type="ECO:0000256" key="2">
    <source>
        <dbReference type="ARBA" id="ARBA00004123"/>
    </source>
</evidence>
<dbReference type="PANTHER" id="PTHR12549:SF37">
    <property type="entry name" value="LYSINE-SPECIFIC DEMETHYLASE JMJ26"/>
    <property type="match status" value="1"/>
</dbReference>
<evidence type="ECO:0000256" key="14">
    <source>
        <dbReference type="ARBA" id="ARBA00023242"/>
    </source>
</evidence>
<evidence type="ECO:0000256" key="10">
    <source>
        <dbReference type="ARBA" id="ARBA00023004"/>
    </source>
</evidence>
<dbReference type="Pfam" id="PF04833">
    <property type="entry name" value="COBRA"/>
    <property type="match status" value="2"/>
</dbReference>
<dbReference type="SUPFAM" id="SSF52374">
    <property type="entry name" value="Nucleotidylyl transferase"/>
    <property type="match status" value="1"/>
</dbReference>
<feature type="domain" description="JmjC" evidence="19">
    <location>
        <begin position="655"/>
        <end position="881"/>
    </location>
</feature>
<keyword evidence="8" id="KW-0862">Zinc</keyword>
<keyword evidence="21" id="KW-1185">Reference proteome</keyword>
<dbReference type="InterPro" id="IPR001841">
    <property type="entry name" value="Znf_RING"/>
</dbReference>
<dbReference type="GO" id="GO:0006357">
    <property type="term" value="P:regulation of transcription by RNA polymerase II"/>
    <property type="evidence" value="ECO:0007669"/>
    <property type="project" value="TreeGrafter"/>
</dbReference>
<evidence type="ECO:0000256" key="4">
    <source>
        <dbReference type="ARBA" id="ARBA00006801"/>
    </source>
</evidence>
<dbReference type="EMBL" id="JAJSOW010000002">
    <property type="protein sequence ID" value="KAI9198841.1"/>
    <property type="molecule type" value="Genomic_DNA"/>
</dbReference>
<dbReference type="GO" id="GO:0016491">
    <property type="term" value="F:oxidoreductase activity"/>
    <property type="evidence" value="ECO:0007669"/>
    <property type="project" value="UniProtKB-KW"/>
</dbReference>
<feature type="compositionally biased region" description="Basic residues" evidence="17">
    <location>
        <begin position="107"/>
        <end position="126"/>
    </location>
</feature>
<evidence type="ECO:0000256" key="12">
    <source>
        <dbReference type="ARBA" id="ARBA00023163"/>
    </source>
</evidence>
<comment type="cofactor">
    <cofactor evidence="1">
        <name>Fe(2+)</name>
        <dbReference type="ChEBI" id="CHEBI:29033"/>
    </cofactor>
</comment>
<dbReference type="Pfam" id="PF02373">
    <property type="entry name" value="JmjC"/>
    <property type="match status" value="1"/>
</dbReference>
<evidence type="ECO:0000259" key="18">
    <source>
        <dbReference type="PROSITE" id="PS50089"/>
    </source>
</evidence>
<proteinExistence type="inferred from homology"/>
<evidence type="ECO:0000256" key="9">
    <source>
        <dbReference type="ARBA" id="ARBA00023002"/>
    </source>
</evidence>